<protein>
    <submittedName>
        <fullName evidence="1">Uncharacterized protein</fullName>
    </submittedName>
</protein>
<evidence type="ECO:0000313" key="1">
    <source>
        <dbReference type="EMBL" id="KAL2819473.1"/>
    </source>
</evidence>
<keyword evidence="2" id="KW-1185">Reference proteome</keyword>
<dbReference type="Proteomes" id="UP001610334">
    <property type="component" value="Unassembled WGS sequence"/>
</dbReference>
<comment type="caution">
    <text evidence="1">The sequence shown here is derived from an EMBL/GenBank/DDBJ whole genome shotgun (WGS) entry which is preliminary data.</text>
</comment>
<reference evidence="1 2" key="1">
    <citation type="submission" date="2024-07" db="EMBL/GenBank/DDBJ databases">
        <title>Section-level genome sequencing and comparative genomics of Aspergillus sections Usti and Cavernicolus.</title>
        <authorList>
            <consortium name="Lawrence Berkeley National Laboratory"/>
            <person name="Nybo J.L."/>
            <person name="Vesth T.C."/>
            <person name="Theobald S."/>
            <person name="Frisvad J.C."/>
            <person name="Larsen T.O."/>
            <person name="Kjaerboelling I."/>
            <person name="Rothschild-Mancinelli K."/>
            <person name="Lyhne E.K."/>
            <person name="Kogle M.E."/>
            <person name="Barry K."/>
            <person name="Clum A."/>
            <person name="Na H."/>
            <person name="Ledsgaard L."/>
            <person name="Lin J."/>
            <person name="Lipzen A."/>
            <person name="Kuo A."/>
            <person name="Riley R."/>
            <person name="Mondo S."/>
            <person name="Labutti K."/>
            <person name="Haridas S."/>
            <person name="Pangalinan J."/>
            <person name="Salamov A.A."/>
            <person name="Simmons B.A."/>
            <person name="Magnuson J.K."/>
            <person name="Chen J."/>
            <person name="Drula E."/>
            <person name="Henrissat B."/>
            <person name="Wiebenga A."/>
            <person name="Lubbers R.J."/>
            <person name="Gomes A.C."/>
            <person name="Makela M.R."/>
            <person name="Stajich J."/>
            <person name="Grigoriev I.V."/>
            <person name="Mortensen U.H."/>
            <person name="De Vries R.P."/>
            <person name="Baker S.E."/>
            <person name="Andersen M.R."/>
        </authorList>
    </citation>
    <scope>NUCLEOTIDE SEQUENCE [LARGE SCALE GENOMIC DNA]</scope>
    <source>
        <strain evidence="1 2">CBS 588.65</strain>
    </source>
</reference>
<evidence type="ECO:0000313" key="2">
    <source>
        <dbReference type="Proteomes" id="UP001610334"/>
    </source>
</evidence>
<gene>
    <name evidence="1" type="ORF">BJX63DRAFT_382142</name>
</gene>
<name>A0ABR4HVE9_9EURO</name>
<dbReference type="EMBL" id="JBFXLT010000010">
    <property type="protein sequence ID" value="KAL2819473.1"/>
    <property type="molecule type" value="Genomic_DNA"/>
</dbReference>
<accession>A0ABR4HVE9</accession>
<proteinExistence type="predicted"/>
<organism evidence="1 2">
    <name type="scientific">Aspergillus granulosus</name>
    <dbReference type="NCBI Taxonomy" id="176169"/>
    <lineage>
        <taxon>Eukaryota</taxon>
        <taxon>Fungi</taxon>
        <taxon>Dikarya</taxon>
        <taxon>Ascomycota</taxon>
        <taxon>Pezizomycotina</taxon>
        <taxon>Eurotiomycetes</taxon>
        <taxon>Eurotiomycetidae</taxon>
        <taxon>Eurotiales</taxon>
        <taxon>Aspergillaceae</taxon>
        <taxon>Aspergillus</taxon>
        <taxon>Aspergillus subgen. Nidulantes</taxon>
    </lineage>
</organism>
<sequence length="82" mass="9523">MVIQEARFSLINDVAIMRSGYTMTDCPMQREQRKGTLFGNCAEVYSFIHLLHKKIPLLFMELCFNIEAFVLQDTKITVFGKM</sequence>